<protein>
    <submittedName>
        <fullName evidence="1">Uncharacterized protein</fullName>
    </submittedName>
</protein>
<accession>A0A1U7DHU6</accession>
<evidence type="ECO:0000313" key="2">
    <source>
        <dbReference type="Proteomes" id="UP000187266"/>
    </source>
</evidence>
<keyword evidence="2" id="KW-1185">Reference proteome</keyword>
<sequence>MSVGFLVLLGLLMALVAIAFHRHKDPAPVLRRVIEQGAQLVPRMICALIAAGFIAAVLPAEAISRHMGPDAGLLALPVAAAAGLLVPAGPVISFAIAAVFAKAGASTAALMTFITSWSLFGSHRILIYELPLLGPSFFRLRVLSVLVVPFLAGGFAMLVGLLSDFGTAAPMAAP</sequence>
<dbReference type="RefSeq" id="WP_076979492.1">
    <property type="nucleotide sequence ID" value="NZ_CP019124.1"/>
</dbReference>
<dbReference type="STRING" id="1267768.BV394_06860"/>
<gene>
    <name evidence="1" type="ORF">BV394_06860</name>
</gene>
<dbReference type="OrthoDB" id="5797386at2"/>
<proteinExistence type="predicted"/>
<reference evidence="1 2" key="1">
    <citation type="submission" date="2017-01" db="EMBL/GenBank/DDBJ databases">
        <title>Genomic analysis of Xuhuaishuia manganoxidans DY6-4.</title>
        <authorList>
            <person name="Wang X."/>
        </authorList>
    </citation>
    <scope>NUCLEOTIDE SEQUENCE [LARGE SCALE GENOMIC DNA]</scope>
    <source>
        <strain evidence="1 2">DY6-4</strain>
    </source>
</reference>
<organism evidence="1 2">
    <name type="scientific">Brevirhabdus pacifica</name>
    <dbReference type="NCBI Taxonomy" id="1267768"/>
    <lineage>
        <taxon>Bacteria</taxon>
        <taxon>Pseudomonadati</taxon>
        <taxon>Pseudomonadota</taxon>
        <taxon>Alphaproteobacteria</taxon>
        <taxon>Rhodobacterales</taxon>
        <taxon>Paracoccaceae</taxon>
        <taxon>Brevirhabdus</taxon>
    </lineage>
</organism>
<dbReference type="AlphaFoldDB" id="A0A1U7DHU6"/>
<dbReference type="Proteomes" id="UP000187266">
    <property type="component" value="Chromosome"/>
</dbReference>
<name>A0A1U7DHU6_9RHOB</name>
<dbReference type="EMBL" id="CP019124">
    <property type="protein sequence ID" value="APX89469.1"/>
    <property type="molecule type" value="Genomic_DNA"/>
</dbReference>
<evidence type="ECO:0000313" key="1">
    <source>
        <dbReference type="EMBL" id="APX89469.1"/>
    </source>
</evidence>
<accession>A0A2M9DDN3</accession>